<feature type="region of interest" description="Disordered" evidence="1">
    <location>
        <begin position="137"/>
        <end position="166"/>
    </location>
</feature>
<dbReference type="InterPro" id="IPR007131">
    <property type="entry name" value="SHD1"/>
</dbReference>
<evidence type="ECO:0000256" key="1">
    <source>
        <dbReference type="SAM" id="MobiDB-lite"/>
    </source>
</evidence>
<dbReference type="GO" id="GO:0030674">
    <property type="term" value="F:protein-macromolecule adaptor activity"/>
    <property type="evidence" value="ECO:0007669"/>
    <property type="project" value="InterPro"/>
</dbReference>
<evidence type="ECO:0000313" key="3">
    <source>
        <dbReference type="EMBL" id="PWW76638.1"/>
    </source>
</evidence>
<feature type="compositionally biased region" description="Basic and acidic residues" evidence="1">
    <location>
        <begin position="149"/>
        <end position="164"/>
    </location>
</feature>
<name>A0A317SQI2_9PEZI</name>
<dbReference type="AlphaFoldDB" id="A0A317SQI2"/>
<protein>
    <submittedName>
        <fullName evidence="3">SHD1-domain-containing protein</fullName>
    </submittedName>
</protein>
<reference evidence="3 4" key="1">
    <citation type="submission" date="2018-03" db="EMBL/GenBank/DDBJ databases">
        <title>Genomes of Pezizomycetes fungi and the evolution of truffles.</title>
        <authorList>
            <person name="Murat C."/>
            <person name="Payen T."/>
            <person name="Noel B."/>
            <person name="Kuo A."/>
            <person name="Martin F.M."/>
        </authorList>
    </citation>
    <scope>NUCLEOTIDE SEQUENCE [LARGE SCALE GENOMIC DNA]</scope>
    <source>
        <strain evidence="3">091103-1</strain>
    </source>
</reference>
<feature type="domain" description="SLA1 homology" evidence="2">
    <location>
        <begin position="272"/>
        <end position="335"/>
    </location>
</feature>
<feature type="region of interest" description="Disordered" evidence="1">
    <location>
        <begin position="84"/>
        <end position="116"/>
    </location>
</feature>
<evidence type="ECO:0000259" key="2">
    <source>
        <dbReference type="Pfam" id="PF03983"/>
    </source>
</evidence>
<dbReference type="STRING" id="42249.A0A317SQI2"/>
<organism evidence="3 4">
    <name type="scientific">Tuber magnatum</name>
    <name type="common">white Piedmont truffle</name>
    <dbReference type="NCBI Taxonomy" id="42249"/>
    <lineage>
        <taxon>Eukaryota</taxon>
        <taxon>Fungi</taxon>
        <taxon>Dikarya</taxon>
        <taxon>Ascomycota</taxon>
        <taxon>Pezizomycotina</taxon>
        <taxon>Pezizomycetes</taxon>
        <taxon>Pezizales</taxon>
        <taxon>Tuberaceae</taxon>
        <taxon>Tuber</taxon>
    </lineage>
</organism>
<dbReference type="Proteomes" id="UP000246991">
    <property type="component" value="Unassembled WGS sequence"/>
</dbReference>
<feature type="domain" description="SLA1 homology" evidence="2">
    <location>
        <begin position="189"/>
        <end position="245"/>
    </location>
</feature>
<comment type="caution">
    <text evidence="3">The sequence shown here is derived from an EMBL/GenBank/DDBJ whole genome shotgun (WGS) entry which is preliminary data.</text>
</comment>
<dbReference type="EMBL" id="PYWC01000031">
    <property type="protein sequence ID" value="PWW76638.1"/>
    <property type="molecule type" value="Genomic_DNA"/>
</dbReference>
<gene>
    <name evidence="3" type="ORF">C7212DRAFT_351790</name>
</gene>
<accession>A0A317SQI2</accession>
<dbReference type="GO" id="GO:0042802">
    <property type="term" value="F:identical protein binding"/>
    <property type="evidence" value="ECO:0007669"/>
    <property type="project" value="InterPro"/>
</dbReference>
<proteinExistence type="predicted"/>
<dbReference type="GO" id="GO:0008092">
    <property type="term" value="F:cytoskeletal protein binding"/>
    <property type="evidence" value="ECO:0007669"/>
    <property type="project" value="InterPro"/>
</dbReference>
<evidence type="ECO:0000313" key="4">
    <source>
        <dbReference type="Proteomes" id="UP000246991"/>
    </source>
</evidence>
<sequence length="350" mass="39050">MPSLDFIRAPPHTGSENLADSFCLIEHHELLDENDGFQEIQRNGRLCIESFESDDESLSSEEDECLLRAVEGDGEEDSSFTFVVRDARPRMRGHVPMHGQERDSEGKNPGNMDYKHGGRPFLVFRNGGKVERMASSGSFRGVEGSGGGIEEKDISPKLNSKSEPEPGLEIHLAEPNLESQGPYRKPRAAMEYRIWADRSGQYRQEMILLGCENNHVLLLKRNGVRLSILKTDLSHRDQEFLTQAMKWPITTSPKELPPDVEASVVPPTYSDKTKPNPNKVRSWLDVTGRYSVDAQLVGFRKGKIVLHKTSGVKVGVIPDQMAKDDLAFAEKELGMVLTGPAKEKKGKVIV</sequence>
<dbReference type="Gene3D" id="2.30.30.700">
    <property type="entry name" value="SLA1 homology domain 1"/>
    <property type="match status" value="2"/>
</dbReference>
<dbReference type="Pfam" id="PF03983">
    <property type="entry name" value="SHD1"/>
    <property type="match status" value="2"/>
</dbReference>
<dbReference type="GO" id="GO:0043130">
    <property type="term" value="F:ubiquitin binding"/>
    <property type="evidence" value="ECO:0007669"/>
    <property type="project" value="InterPro"/>
</dbReference>
<dbReference type="OrthoDB" id="5971719at2759"/>
<keyword evidence="4" id="KW-1185">Reference proteome</keyword>